<organism evidence="3 4">
    <name type="scientific">Aquimarina amphilecti</name>
    <dbReference type="NCBI Taxonomy" id="1038014"/>
    <lineage>
        <taxon>Bacteria</taxon>
        <taxon>Pseudomonadati</taxon>
        <taxon>Bacteroidota</taxon>
        <taxon>Flavobacteriia</taxon>
        <taxon>Flavobacteriales</taxon>
        <taxon>Flavobacteriaceae</taxon>
        <taxon>Aquimarina</taxon>
    </lineage>
</organism>
<evidence type="ECO:0000256" key="2">
    <source>
        <dbReference type="SAM" id="Phobius"/>
    </source>
</evidence>
<keyword evidence="4" id="KW-1185">Reference proteome</keyword>
<dbReference type="InterPro" id="IPR032272">
    <property type="entry name" value="DUF4834"/>
</dbReference>
<feature type="compositionally biased region" description="Basic and acidic residues" evidence="1">
    <location>
        <begin position="65"/>
        <end position="80"/>
    </location>
</feature>
<evidence type="ECO:0000313" key="3">
    <source>
        <dbReference type="EMBL" id="SEM31332.1"/>
    </source>
</evidence>
<dbReference type="Proteomes" id="UP000198521">
    <property type="component" value="Unassembled WGS sequence"/>
</dbReference>
<dbReference type="EMBL" id="FOAB01000014">
    <property type="protein sequence ID" value="SEM31332.1"/>
    <property type="molecule type" value="Genomic_DNA"/>
</dbReference>
<dbReference type="Pfam" id="PF16118">
    <property type="entry name" value="DUF4834"/>
    <property type="match status" value="1"/>
</dbReference>
<name>A0A1H7XBS1_AQUAM</name>
<feature type="region of interest" description="Disordered" evidence="1">
    <location>
        <begin position="49"/>
        <end position="89"/>
    </location>
</feature>
<dbReference type="AlphaFoldDB" id="A0A1H7XBS1"/>
<reference evidence="3 4" key="1">
    <citation type="submission" date="2016-10" db="EMBL/GenBank/DDBJ databases">
        <authorList>
            <person name="de Groot N.N."/>
        </authorList>
    </citation>
    <scope>NUCLEOTIDE SEQUENCE [LARGE SCALE GENOMIC DNA]</scope>
    <source>
        <strain evidence="3 4">DSM 25232</strain>
    </source>
</reference>
<gene>
    <name evidence="3" type="ORF">SAMN04487910_4699</name>
</gene>
<feature type="transmembrane region" description="Helical" evidence="2">
    <location>
        <begin position="12"/>
        <end position="35"/>
    </location>
</feature>
<feature type="compositionally biased region" description="Low complexity" evidence="1">
    <location>
        <begin position="49"/>
        <end position="60"/>
    </location>
</feature>
<dbReference type="STRING" id="1038014.SAMN04487910_4699"/>
<evidence type="ECO:0000256" key="1">
    <source>
        <dbReference type="SAM" id="MobiDB-lite"/>
    </source>
</evidence>
<protein>
    <recommendedName>
        <fullName evidence="5">DUF4834 domain-containing protein</fullName>
    </recommendedName>
</protein>
<dbReference type="RefSeq" id="WP_091412921.1">
    <property type="nucleotide sequence ID" value="NZ_FOAB01000014.1"/>
</dbReference>
<evidence type="ECO:0000313" key="4">
    <source>
        <dbReference type="Proteomes" id="UP000198521"/>
    </source>
</evidence>
<keyword evidence="2" id="KW-1133">Transmembrane helix</keyword>
<keyword evidence="2" id="KW-0812">Transmembrane</keyword>
<accession>A0A1H7XBS1</accession>
<evidence type="ECO:0008006" key="5">
    <source>
        <dbReference type="Google" id="ProtNLM"/>
    </source>
</evidence>
<sequence>MQLASLSGVLKVILILLLIYYGLKILTRLFGPLLLRYVTKKAGEKFQQQFQQYQEPQSSPNNDTTIDKKPKEKSSNKDVGEYIDFEEID</sequence>
<proteinExistence type="predicted"/>
<keyword evidence="2" id="KW-0472">Membrane</keyword>